<evidence type="ECO:0000313" key="8">
    <source>
        <dbReference type="EMBL" id="GAH90550.1"/>
    </source>
</evidence>
<dbReference type="InterPro" id="IPR037128">
    <property type="entry name" value="Quinolinate_PRibosylTase_N_sf"/>
</dbReference>
<feature type="domain" description="Quinolinate phosphoribosyl transferase N-terminal" evidence="7">
    <location>
        <begin position="27"/>
        <end position="114"/>
    </location>
</feature>
<comment type="pathway">
    <text evidence="1">Cofactor biosynthesis; NAD(+) biosynthesis; nicotinate D-ribonucleotide from quinolinate: step 1/1.</text>
</comment>
<dbReference type="InterPro" id="IPR022412">
    <property type="entry name" value="Quinolinate_PRibosylTrfase_N"/>
</dbReference>
<evidence type="ECO:0000256" key="6">
    <source>
        <dbReference type="ARBA" id="ARBA00022679"/>
    </source>
</evidence>
<dbReference type="GO" id="GO:0005737">
    <property type="term" value="C:cytoplasm"/>
    <property type="evidence" value="ECO:0007669"/>
    <property type="project" value="TreeGrafter"/>
</dbReference>
<comment type="similarity">
    <text evidence="2">Belongs to the NadC/ModD family.</text>
</comment>
<evidence type="ECO:0000256" key="5">
    <source>
        <dbReference type="ARBA" id="ARBA00022676"/>
    </source>
</evidence>
<dbReference type="FunFam" id="3.90.1170.20:FF:000001">
    <property type="entry name" value="Nicotinate-nucleotide diphosphorylase (Carboxylating)"/>
    <property type="match status" value="1"/>
</dbReference>
<dbReference type="GO" id="GO:0004514">
    <property type="term" value="F:nicotinate-nucleotide diphosphorylase (carboxylating) activity"/>
    <property type="evidence" value="ECO:0007669"/>
    <property type="project" value="UniProtKB-EC"/>
</dbReference>
<organism evidence="8">
    <name type="scientific">marine sediment metagenome</name>
    <dbReference type="NCBI Taxonomy" id="412755"/>
    <lineage>
        <taxon>unclassified sequences</taxon>
        <taxon>metagenomes</taxon>
        <taxon>ecological metagenomes</taxon>
    </lineage>
</organism>
<dbReference type="PANTHER" id="PTHR32179">
    <property type="entry name" value="NICOTINATE-NUCLEOTIDE PYROPHOSPHORYLASE [CARBOXYLATING]"/>
    <property type="match status" value="1"/>
</dbReference>
<evidence type="ECO:0000256" key="1">
    <source>
        <dbReference type="ARBA" id="ARBA00004893"/>
    </source>
</evidence>
<protein>
    <recommendedName>
        <fullName evidence="3">nicotinate-nucleotide diphosphorylase (carboxylating)</fullName>
        <ecNumber evidence="3">2.4.2.19</ecNumber>
    </recommendedName>
</protein>
<evidence type="ECO:0000256" key="2">
    <source>
        <dbReference type="ARBA" id="ARBA00009400"/>
    </source>
</evidence>
<proteinExistence type="inferred from homology"/>
<accession>X1KA94</accession>
<comment type="caution">
    <text evidence="8">The sequence shown here is derived from an EMBL/GenBank/DDBJ whole genome shotgun (WGS) entry which is preliminary data.</text>
</comment>
<dbReference type="PANTHER" id="PTHR32179:SF3">
    <property type="entry name" value="NICOTINATE-NUCLEOTIDE PYROPHOSPHORYLASE [CARBOXYLATING]"/>
    <property type="match status" value="1"/>
</dbReference>
<dbReference type="EC" id="2.4.2.19" evidence="3"/>
<dbReference type="InterPro" id="IPR027277">
    <property type="entry name" value="NadC/ModD"/>
</dbReference>
<dbReference type="GO" id="GO:0009435">
    <property type="term" value="P:NAD+ biosynthetic process"/>
    <property type="evidence" value="ECO:0007669"/>
    <property type="project" value="TreeGrafter"/>
</dbReference>
<dbReference type="GO" id="GO:0034213">
    <property type="term" value="P:quinolinate catabolic process"/>
    <property type="evidence" value="ECO:0007669"/>
    <property type="project" value="TreeGrafter"/>
</dbReference>
<evidence type="ECO:0000256" key="4">
    <source>
        <dbReference type="ARBA" id="ARBA00022642"/>
    </source>
</evidence>
<name>X1KA94_9ZZZZ</name>
<reference evidence="8" key="1">
    <citation type="journal article" date="2014" name="Front. Microbiol.">
        <title>High frequency of phylogenetically diverse reductive dehalogenase-homologous genes in deep subseafloor sedimentary metagenomes.</title>
        <authorList>
            <person name="Kawai M."/>
            <person name="Futagami T."/>
            <person name="Toyoda A."/>
            <person name="Takaki Y."/>
            <person name="Nishi S."/>
            <person name="Hori S."/>
            <person name="Arai W."/>
            <person name="Tsubouchi T."/>
            <person name="Morono Y."/>
            <person name="Uchiyama I."/>
            <person name="Ito T."/>
            <person name="Fujiyama A."/>
            <person name="Inagaki F."/>
            <person name="Takami H."/>
        </authorList>
    </citation>
    <scope>NUCLEOTIDE SEQUENCE</scope>
    <source>
        <strain evidence="8">Expedition CK06-06</strain>
    </source>
</reference>
<keyword evidence="4" id="KW-0662">Pyridine nucleotide biosynthesis</keyword>
<dbReference type="EMBL" id="BARV01002247">
    <property type="protein sequence ID" value="GAH90550.1"/>
    <property type="molecule type" value="Genomic_DNA"/>
</dbReference>
<keyword evidence="5" id="KW-0328">Glycosyltransferase</keyword>
<gene>
    <name evidence="8" type="ORF">S06H3_05932</name>
</gene>
<sequence length="144" mass="16034">MENKILKNEVIDIIRGSISEDMDGYGDITSKYLIPPNRNSFSYIICKEAGGAILSGLDVANFVLEEIDSSIKITRLKNDGDKLEYMDRICNISGSTLSILKAERICLNFIQHMSGIATLTGKFAKIAEPYKVKILDTRKTKPTL</sequence>
<dbReference type="SUPFAM" id="SSF54675">
    <property type="entry name" value="Nicotinate/Quinolinate PRTase N-terminal domain-like"/>
    <property type="match status" value="1"/>
</dbReference>
<evidence type="ECO:0000256" key="3">
    <source>
        <dbReference type="ARBA" id="ARBA00011944"/>
    </source>
</evidence>
<dbReference type="Gene3D" id="3.90.1170.20">
    <property type="entry name" value="Quinolinate phosphoribosyl transferase, N-terminal domain"/>
    <property type="match status" value="1"/>
</dbReference>
<feature type="non-terminal residue" evidence="8">
    <location>
        <position position="144"/>
    </location>
</feature>
<dbReference type="Pfam" id="PF02749">
    <property type="entry name" value="QRPTase_N"/>
    <property type="match status" value="1"/>
</dbReference>
<dbReference type="AlphaFoldDB" id="X1KA94"/>
<evidence type="ECO:0000259" key="7">
    <source>
        <dbReference type="Pfam" id="PF02749"/>
    </source>
</evidence>
<keyword evidence="6" id="KW-0808">Transferase</keyword>